<feature type="domain" description="DNA methylase N-4/N-6" evidence="4">
    <location>
        <begin position="41"/>
        <end position="223"/>
    </location>
</feature>
<dbReference type="GO" id="GO:0003677">
    <property type="term" value="F:DNA binding"/>
    <property type="evidence" value="ECO:0007669"/>
    <property type="project" value="InterPro"/>
</dbReference>
<keyword evidence="2" id="KW-0808">Transferase</keyword>
<name>A0A0F9BNE3_9ZZZZ</name>
<dbReference type="InterPro" id="IPR001091">
    <property type="entry name" value="RM_Methyltransferase"/>
</dbReference>
<dbReference type="AlphaFoldDB" id="A0A0F9BNE3"/>
<dbReference type="PRINTS" id="PR00508">
    <property type="entry name" value="S21N4MTFRASE"/>
</dbReference>
<accession>A0A0F9BNE3</accession>
<comment type="caution">
    <text evidence="5">The sequence shown here is derived from an EMBL/GenBank/DDBJ whole genome shotgun (WGS) entry which is preliminary data.</text>
</comment>
<evidence type="ECO:0000313" key="5">
    <source>
        <dbReference type="EMBL" id="KKK85866.1"/>
    </source>
</evidence>
<keyword evidence="1" id="KW-0489">Methyltransferase</keyword>
<dbReference type="GO" id="GO:0008170">
    <property type="term" value="F:N-methyltransferase activity"/>
    <property type="evidence" value="ECO:0007669"/>
    <property type="project" value="InterPro"/>
</dbReference>
<organism evidence="5">
    <name type="scientific">marine sediment metagenome</name>
    <dbReference type="NCBI Taxonomy" id="412755"/>
    <lineage>
        <taxon>unclassified sequences</taxon>
        <taxon>metagenomes</taxon>
        <taxon>ecological metagenomes</taxon>
    </lineage>
</organism>
<feature type="region of interest" description="Disordered" evidence="3">
    <location>
        <begin position="86"/>
        <end position="114"/>
    </location>
</feature>
<dbReference type="SUPFAM" id="SSF53335">
    <property type="entry name" value="S-adenosyl-L-methionine-dependent methyltransferases"/>
    <property type="match status" value="1"/>
</dbReference>
<feature type="compositionally biased region" description="Basic and acidic residues" evidence="3">
    <location>
        <begin position="94"/>
        <end position="114"/>
    </location>
</feature>
<dbReference type="InterPro" id="IPR029063">
    <property type="entry name" value="SAM-dependent_MTases_sf"/>
</dbReference>
<proteinExistence type="predicted"/>
<feature type="compositionally biased region" description="Basic and acidic residues" evidence="3">
    <location>
        <begin position="7"/>
        <end position="21"/>
    </location>
</feature>
<evidence type="ECO:0000256" key="3">
    <source>
        <dbReference type="SAM" id="MobiDB-lite"/>
    </source>
</evidence>
<feature type="region of interest" description="Disordered" evidence="3">
    <location>
        <begin position="1"/>
        <end position="21"/>
    </location>
</feature>
<evidence type="ECO:0000259" key="4">
    <source>
        <dbReference type="Pfam" id="PF01555"/>
    </source>
</evidence>
<dbReference type="EMBL" id="LAZR01051111">
    <property type="protein sequence ID" value="KKK85866.1"/>
    <property type="molecule type" value="Genomic_DNA"/>
</dbReference>
<dbReference type="Gene3D" id="3.40.50.150">
    <property type="entry name" value="Vaccinia Virus protein VP39"/>
    <property type="match status" value="1"/>
</dbReference>
<sequence length="234" mass="25467">MTTNKEAGFRPEDYYPEGNRFRSKEPITDAARQWEGWGTALKPAWEPILLARKPFSGTVAANVLEHDTGALNIDGCRVGTDIITTHSRGGSEAFPKRPGERTVKESGRTVSQRDVKANPRKGRWPANVMLDEEAAALLGAQSGGASRFFYCAKASRKERGEGNNHPTVKPLALMRWLVRLITPPGGKVLDPFIGSGTTALAAKEEGFRCVGIDISDEYLEIARQRCGSGGCKHA</sequence>
<dbReference type="GO" id="GO:0032259">
    <property type="term" value="P:methylation"/>
    <property type="evidence" value="ECO:0007669"/>
    <property type="project" value="UniProtKB-KW"/>
</dbReference>
<evidence type="ECO:0000256" key="1">
    <source>
        <dbReference type="ARBA" id="ARBA00022603"/>
    </source>
</evidence>
<protein>
    <recommendedName>
        <fullName evidence="4">DNA methylase N-4/N-6 domain-containing protein</fullName>
    </recommendedName>
</protein>
<reference evidence="5" key="1">
    <citation type="journal article" date="2015" name="Nature">
        <title>Complex archaea that bridge the gap between prokaryotes and eukaryotes.</title>
        <authorList>
            <person name="Spang A."/>
            <person name="Saw J.H."/>
            <person name="Jorgensen S.L."/>
            <person name="Zaremba-Niedzwiedzka K."/>
            <person name="Martijn J."/>
            <person name="Lind A.E."/>
            <person name="van Eijk R."/>
            <person name="Schleper C."/>
            <person name="Guy L."/>
            <person name="Ettema T.J."/>
        </authorList>
    </citation>
    <scope>NUCLEOTIDE SEQUENCE</scope>
</reference>
<dbReference type="InterPro" id="IPR002941">
    <property type="entry name" value="DNA_methylase_N4/N6"/>
</dbReference>
<dbReference type="Pfam" id="PF01555">
    <property type="entry name" value="N6_N4_Mtase"/>
    <property type="match status" value="1"/>
</dbReference>
<gene>
    <name evidence="5" type="ORF">LCGC14_2768950</name>
</gene>
<dbReference type="CDD" id="cd02440">
    <property type="entry name" value="AdoMet_MTases"/>
    <property type="match status" value="1"/>
</dbReference>
<evidence type="ECO:0000256" key="2">
    <source>
        <dbReference type="ARBA" id="ARBA00022679"/>
    </source>
</evidence>